<keyword evidence="2" id="KW-1185">Reference proteome</keyword>
<dbReference type="RefSeq" id="WP_167959955.1">
    <property type="nucleotide sequence ID" value="NZ_JAATJJ010000001.1"/>
</dbReference>
<accession>A0A846QYP8</accession>
<name>A0A846QYP8_9FLAO</name>
<proteinExistence type="predicted"/>
<gene>
    <name evidence="1" type="ORF">GGR42_000201</name>
</gene>
<evidence type="ECO:0000313" key="1">
    <source>
        <dbReference type="EMBL" id="NJB69739.1"/>
    </source>
</evidence>
<sequence length="109" mass="12665">MNRVKKILASVLVLLLTGALFLPSVIKISHALFEHQEIECKNLGTIHLHESELDCDFHKFNLTPEFYPELQEYSILPPRIIKEEINDKYTFLSKYQKLHFSLRGPPSLS</sequence>
<comment type="caution">
    <text evidence="1">The sequence shown here is derived from an EMBL/GenBank/DDBJ whole genome shotgun (WGS) entry which is preliminary data.</text>
</comment>
<dbReference type="Proteomes" id="UP000590442">
    <property type="component" value="Unassembled WGS sequence"/>
</dbReference>
<organism evidence="1 2">
    <name type="scientific">Saonia flava</name>
    <dbReference type="NCBI Taxonomy" id="523696"/>
    <lineage>
        <taxon>Bacteria</taxon>
        <taxon>Pseudomonadati</taxon>
        <taxon>Bacteroidota</taxon>
        <taxon>Flavobacteriia</taxon>
        <taxon>Flavobacteriales</taxon>
        <taxon>Flavobacteriaceae</taxon>
        <taxon>Saonia</taxon>
    </lineage>
</organism>
<reference evidence="1 2" key="1">
    <citation type="submission" date="2020-03" db="EMBL/GenBank/DDBJ databases">
        <title>Genomic Encyclopedia of Type Strains, Phase IV (KMG-IV): sequencing the most valuable type-strain genomes for metagenomic binning, comparative biology and taxonomic classification.</title>
        <authorList>
            <person name="Goeker M."/>
        </authorList>
    </citation>
    <scope>NUCLEOTIDE SEQUENCE [LARGE SCALE GENOMIC DNA]</scope>
    <source>
        <strain evidence="1 2">DSM 29762</strain>
    </source>
</reference>
<dbReference type="AlphaFoldDB" id="A0A846QYP8"/>
<dbReference type="EMBL" id="JAATJJ010000001">
    <property type="protein sequence ID" value="NJB69739.1"/>
    <property type="molecule type" value="Genomic_DNA"/>
</dbReference>
<evidence type="ECO:0000313" key="2">
    <source>
        <dbReference type="Proteomes" id="UP000590442"/>
    </source>
</evidence>
<protein>
    <submittedName>
        <fullName evidence="1">Uncharacterized protein</fullName>
    </submittedName>
</protein>